<evidence type="ECO:0000256" key="1">
    <source>
        <dbReference type="PROSITE-ProRule" id="PRU00191"/>
    </source>
</evidence>
<feature type="region of interest" description="Disordered" evidence="2">
    <location>
        <begin position="88"/>
        <end position="125"/>
    </location>
</feature>
<keyword evidence="1" id="KW-0727">SH2 domain</keyword>
<proteinExistence type="predicted"/>
<evidence type="ECO:0000256" key="2">
    <source>
        <dbReference type="SAM" id="MobiDB-lite"/>
    </source>
</evidence>
<organism evidence="4 5">
    <name type="scientific">Schistocephalus solidus</name>
    <name type="common">Tapeworm</name>
    <dbReference type="NCBI Taxonomy" id="70667"/>
    <lineage>
        <taxon>Eukaryota</taxon>
        <taxon>Metazoa</taxon>
        <taxon>Spiralia</taxon>
        <taxon>Lophotrochozoa</taxon>
        <taxon>Platyhelminthes</taxon>
        <taxon>Cestoda</taxon>
        <taxon>Eucestoda</taxon>
        <taxon>Diphyllobothriidea</taxon>
        <taxon>Diphyllobothriidae</taxon>
        <taxon>Schistocephalus</taxon>
    </lineage>
</organism>
<dbReference type="Pfam" id="PF00017">
    <property type="entry name" value="SH2"/>
    <property type="match status" value="1"/>
</dbReference>
<feature type="compositionally biased region" description="Polar residues" evidence="2">
    <location>
        <begin position="90"/>
        <end position="122"/>
    </location>
</feature>
<evidence type="ECO:0000313" key="5">
    <source>
        <dbReference type="Proteomes" id="UP000275846"/>
    </source>
</evidence>
<dbReference type="SUPFAM" id="SSF55550">
    <property type="entry name" value="SH2 domain"/>
    <property type="match status" value="1"/>
</dbReference>
<reference evidence="4 5" key="1">
    <citation type="submission" date="2018-11" db="EMBL/GenBank/DDBJ databases">
        <authorList>
            <consortium name="Pathogen Informatics"/>
        </authorList>
    </citation>
    <scope>NUCLEOTIDE SEQUENCE [LARGE SCALE GENOMIC DNA]</scope>
    <source>
        <strain evidence="4 5">NST_G2</strain>
    </source>
</reference>
<keyword evidence="5" id="KW-1185">Reference proteome</keyword>
<dbReference type="PANTHER" id="PTHR15832:SF2">
    <property type="entry name" value="SH2 DOMAIN-CONTAINING PROTEIN"/>
    <property type="match status" value="1"/>
</dbReference>
<feature type="domain" description="SH2" evidence="3">
    <location>
        <begin position="1"/>
        <end position="73"/>
    </location>
</feature>
<dbReference type="OrthoDB" id="10013007at2759"/>
<dbReference type="PROSITE" id="PS50001">
    <property type="entry name" value="SH2"/>
    <property type="match status" value="1"/>
</dbReference>
<protein>
    <recommendedName>
        <fullName evidence="3">SH2 domain-containing protein</fullName>
    </recommendedName>
</protein>
<name>A0A3P7BYE8_SCHSO</name>
<accession>A0A3P7BYE8</accession>
<dbReference type="Proteomes" id="UP000275846">
    <property type="component" value="Unassembled WGS sequence"/>
</dbReference>
<evidence type="ECO:0000313" key="4">
    <source>
        <dbReference type="EMBL" id="VDL91242.1"/>
    </source>
</evidence>
<dbReference type="InterPro" id="IPR000980">
    <property type="entry name" value="SH2"/>
</dbReference>
<dbReference type="PANTHER" id="PTHR15832">
    <property type="entry name" value="SHC (SRC HOMOLOGY DOMAIN C-TERMINAL) ADAPTOR HOMOLOG"/>
    <property type="match status" value="1"/>
</dbReference>
<sequence>MVRDSVTHPGCWALSVRVPEHVNCMGITHYLIQHSKHGVKLKGLDKEWPSLEALITHLTVMPEMLPCPLRLPSTSAAAGTPNFLRHQEDQQQSSIRLSGANRTTVPSSSPCPRSASGRQTVANGRGVASSKYRSVVAPADDFSLPTATSFSSCFSDLDTNMHSLRLVASGSNTSALVKGMDATLLLSEDDIGEEYQRLSDFSSMLADMRVQTSSLLALFPSPYPNAKSYGTCGLFLSPSDLSHYFVLRAQTPHCPPHYYRLFIRLSLQTPSTCPPDCLTAVWVLGNTSYSSVRLSARAHMGVHLFPVSVVRQYHKRCYRYRRPVTASPDASLAVLFLLPLRSHVKGGWK</sequence>
<dbReference type="EMBL" id="UYSU01033024">
    <property type="protein sequence ID" value="VDL91242.1"/>
    <property type="molecule type" value="Genomic_DNA"/>
</dbReference>
<dbReference type="InterPro" id="IPR036860">
    <property type="entry name" value="SH2_dom_sf"/>
</dbReference>
<dbReference type="AlphaFoldDB" id="A0A3P7BYE8"/>
<gene>
    <name evidence="4" type="ORF">SSLN_LOCUS4857</name>
</gene>
<dbReference type="Gene3D" id="3.30.505.10">
    <property type="entry name" value="SH2 domain"/>
    <property type="match status" value="1"/>
</dbReference>
<evidence type="ECO:0000259" key="3">
    <source>
        <dbReference type="PROSITE" id="PS50001"/>
    </source>
</evidence>